<keyword evidence="1" id="KW-0614">Plasmid</keyword>
<protein>
    <submittedName>
        <fullName evidence="1">Uncharacterized protein</fullName>
    </submittedName>
</protein>
<dbReference type="EMBL" id="CP007129">
    <property type="protein sequence ID" value="AHG92241.1"/>
    <property type="molecule type" value="Genomic_DNA"/>
</dbReference>
<dbReference type="HOGENOM" id="CLU_1658303_0_0_0"/>
<organism evidence="1 2">
    <name type="scientific">Gemmatirosa kalamazoonensis</name>
    <dbReference type="NCBI Taxonomy" id="861299"/>
    <lineage>
        <taxon>Bacteria</taxon>
        <taxon>Pseudomonadati</taxon>
        <taxon>Gemmatimonadota</taxon>
        <taxon>Gemmatimonadia</taxon>
        <taxon>Gemmatimonadales</taxon>
        <taxon>Gemmatimonadaceae</taxon>
        <taxon>Gemmatirosa</taxon>
    </lineage>
</organism>
<geneLocation type="plasmid" evidence="1 2">
    <name>1</name>
</geneLocation>
<dbReference type="InParanoid" id="W0RNC6"/>
<gene>
    <name evidence="1" type="ORF">J421_4706</name>
</gene>
<dbReference type="AlphaFoldDB" id="W0RNC6"/>
<accession>W0RNC6</accession>
<dbReference type="KEGG" id="gba:J421_4706"/>
<proteinExistence type="predicted"/>
<reference evidence="1 2" key="1">
    <citation type="journal article" date="2014" name="Genome Announc.">
        <title>Genome Sequence and Methylome of Soil Bacterium Gemmatirosa kalamazoonensis KBS708T, a Member of the Rarely Cultivated Gemmatimonadetes Phylum.</title>
        <authorList>
            <person name="Debruyn J.M."/>
            <person name="Radosevich M."/>
            <person name="Wommack K.E."/>
            <person name="Polson S.W."/>
            <person name="Hauser L.J."/>
            <person name="Fawaz M.N."/>
            <person name="Korlach J."/>
            <person name="Tsai Y.C."/>
        </authorList>
    </citation>
    <scope>NUCLEOTIDE SEQUENCE [LARGE SCALE GENOMIC DNA]</scope>
    <source>
        <strain evidence="1 2">KBS708</strain>
        <plasmid evidence="2">Plasmid 1</plasmid>
    </source>
</reference>
<evidence type="ECO:0000313" key="1">
    <source>
        <dbReference type="EMBL" id="AHG92241.1"/>
    </source>
</evidence>
<dbReference type="RefSeq" id="WP_025413592.1">
    <property type="nucleotide sequence ID" value="NZ_CP007129.1"/>
</dbReference>
<keyword evidence="2" id="KW-1185">Reference proteome</keyword>
<sequence length="159" mass="17077">MSTDPRASRFTSTSDLTVGVGRDGPARLVAELWRRLPPGADTLSDSGGGGSEQCVAELRRSLAAAATEAKRMTLDGPPLERSAARLLAETAQAVHDALGASHADGVTPWMDRLRFARMERWLAARADDDVDAEPAASLCLWVIEHLEMAVPLPRRIVPP</sequence>
<name>W0RNC6_9BACT</name>
<dbReference type="Proteomes" id="UP000019151">
    <property type="component" value="Plasmid 1"/>
</dbReference>
<evidence type="ECO:0000313" key="2">
    <source>
        <dbReference type="Proteomes" id="UP000019151"/>
    </source>
</evidence>